<accession>A0A5E4XGM4</accession>
<name>A0A5E4XGM4_9BURK</name>
<gene>
    <name evidence="1" type="ORF">PFI31113_03843</name>
</gene>
<dbReference type="AlphaFoldDB" id="A0A5E4XGM4"/>
<sequence length="86" mass="10551">MSNVPPVNPHALWERARRRFRRVRLTRTLLQLNKESRAIESELHFQRDYLAQLEEQARRRRREITTEHLDICRRLCMLDKQSNARN</sequence>
<dbReference type="EMBL" id="CABPRW010000009">
    <property type="protein sequence ID" value="VVE35559.1"/>
    <property type="molecule type" value="Genomic_DNA"/>
</dbReference>
<evidence type="ECO:0000313" key="1">
    <source>
        <dbReference type="EMBL" id="VVE35559.1"/>
    </source>
</evidence>
<organism evidence="1 2">
    <name type="scientific">Pandoraea fibrosis</name>
    <dbReference type="NCBI Taxonomy" id="1891094"/>
    <lineage>
        <taxon>Bacteria</taxon>
        <taxon>Pseudomonadati</taxon>
        <taxon>Pseudomonadota</taxon>
        <taxon>Betaproteobacteria</taxon>
        <taxon>Burkholderiales</taxon>
        <taxon>Burkholderiaceae</taxon>
        <taxon>Pandoraea</taxon>
    </lineage>
</organism>
<dbReference type="Proteomes" id="UP000382577">
    <property type="component" value="Unassembled WGS sequence"/>
</dbReference>
<dbReference type="RefSeq" id="WP_150600530.1">
    <property type="nucleotide sequence ID" value="NZ_CABPRW010000009.1"/>
</dbReference>
<protein>
    <submittedName>
        <fullName evidence="1">Uncharacterized protein</fullName>
    </submittedName>
</protein>
<evidence type="ECO:0000313" key="2">
    <source>
        <dbReference type="Proteomes" id="UP000382577"/>
    </source>
</evidence>
<proteinExistence type="predicted"/>
<reference evidence="1 2" key="1">
    <citation type="submission" date="2019-08" db="EMBL/GenBank/DDBJ databases">
        <authorList>
            <person name="Peeters C."/>
        </authorList>
    </citation>
    <scope>NUCLEOTIDE SEQUENCE [LARGE SCALE GENOMIC DNA]</scope>
    <source>
        <strain evidence="1 2">LMG 31113</strain>
    </source>
</reference>